<dbReference type="EMBL" id="SMKI01000156">
    <property type="protein sequence ID" value="TDC74263.1"/>
    <property type="molecule type" value="Genomic_DNA"/>
</dbReference>
<dbReference type="Proteomes" id="UP000295345">
    <property type="component" value="Unassembled WGS sequence"/>
</dbReference>
<feature type="domain" description="HTH lysR-type" evidence="5">
    <location>
        <begin position="5"/>
        <end position="62"/>
    </location>
</feature>
<dbReference type="GO" id="GO:0003700">
    <property type="term" value="F:DNA-binding transcription factor activity"/>
    <property type="evidence" value="ECO:0007669"/>
    <property type="project" value="InterPro"/>
</dbReference>
<dbReference type="Gene3D" id="3.40.190.10">
    <property type="entry name" value="Periplasmic binding protein-like II"/>
    <property type="match status" value="2"/>
</dbReference>
<evidence type="ECO:0000313" key="7">
    <source>
        <dbReference type="Proteomes" id="UP000295345"/>
    </source>
</evidence>
<evidence type="ECO:0000256" key="2">
    <source>
        <dbReference type="ARBA" id="ARBA00023015"/>
    </source>
</evidence>
<evidence type="ECO:0000313" key="6">
    <source>
        <dbReference type="EMBL" id="TDC74263.1"/>
    </source>
</evidence>
<keyword evidence="3" id="KW-0238">DNA-binding</keyword>
<dbReference type="Pfam" id="PF00126">
    <property type="entry name" value="HTH_1"/>
    <property type="match status" value="1"/>
</dbReference>
<dbReference type="CDD" id="cd08420">
    <property type="entry name" value="PBP2_CysL_like"/>
    <property type="match status" value="1"/>
</dbReference>
<organism evidence="6 7">
    <name type="scientific">Streptomyces hainanensis</name>
    <dbReference type="NCBI Taxonomy" id="402648"/>
    <lineage>
        <taxon>Bacteria</taxon>
        <taxon>Bacillati</taxon>
        <taxon>Actinomycetota</taxon>
        <taxon>Actinomycetes</taxon>
        <taxon>Kitasatosporales</taxon>
        <taxon>Streptomycetaceae</taxon>
        <taxon>Streptomyces</taxon>
    </lineage>
</organism>
<gene>
    <name evidence="6" type="ORF">E1283_16345</name>
</gene>
<dbReference type="PANTHER" id="PTHR30126:SF39">
    <property type="entry name" value="HTH-TYPE TRANSCRIPTIONAL REGULATOR CYSL"/>
    <property type="match status" value="1"/>
</dbReference>
<reference evidence="6 7" key="1">
    <citation type="submission" date="2019-03" db="EMBL/GenBank/DDBJ databases">
        <title>Draft genome sequences of novel Actinobacteria.</title>
        <authorList>
            <person name="Sahin N."/>
            <person name="Ay H."/>
            <person name="Saygin H."/>
        </authorList>
    </citation>
    <scope>NUCLEOTIDE SEQUENCE [LARGE SCALE GENOMIC DNA]</scope>
    <source>
        <strain evidence="6 7">DSM 41900</strain>
    </source>
</reference>
<name>A0A4R4TH30_9ACTN</name>
<dbReference type="InterPro" id="IPR005119">
    <property type="entry name" value="LysR_subst-bd"/>
</dbReference>
<dbReference type="SUPFAM" id="SSF53850">
    <property type="entry name" value="Periplasmic binding protein-like II"/>
    <property type="match status" value="1"/>
</dbReference>
<dbReference type="InterPro" id="IPR036388">
    <property type="entry name" value="WH-like_DNA-bd_sf"/>
</dbReference>
<evidence type="ECO:0000256" key="1">
    <source>
        <dbReference type="ARBA" id="ARBA00009437"/>
    </source>
</evidence>
<evidence type="ECO:0000256" key="4">
    <source>
        <dbReference type="ARBA" id="ARBA00023163"/>
    </source>
</evidence>
<keyword evidence="7" id="KW-1185">Reference proteome</keyword>
<dbReference type="PRINTS" id="PR00039">
    <property type="entry name" value="HTHLYSR"/>
</dbReference>
<dbReference type="InterPro" id="IPR036390">
    <property type="entry name" value="WH_DNA-bd_sf"/>
</dbReference>
<keyword evidence="4" id="KW-0804">Transcription</keyword>
<dbReference type="PANTHER" id="PTHR30126">
    <property type="entry name" value="HTH-TYPE TRANSCRIPTIONAL REGULATOR"/>
    <property type="match status" value="1"/>
</dbReference>
<dbReference type="PROSITE" id="PS50931">
    <property type="entry name" value="HTH_LYSR"/>
    <property type="match status" value="1"/>
</dbReference>
<dbReference type="SUPFAM" id="SSF46785">
    <property type="entry name" value="Winged helix' DNA-binding domain"/>
    <property type="match status" value="1"/>
</dbReference>
<sequence length="313" mass="33414">MSQLPDLESLRLLVLVGDVGSLSGAAARLGLTQPSASKRLSTLERRLGLVLVERSRRGSRLTDAGRAVAGWAQLVLQDLDALLTGAEALRTRRDAELRVAASMTVAEYLVPGWLGELRRMRPELYVGLQVTNSEHVPELLRGGAVDLGFIESPRAPAGLAARRVAHDRLLVVVAPDHPWARRRRPLSAAELAAAPLVLRERGSGTRETLDQALRRAGAAEPRPLLELGSATAVRNAVIAGTGPAVISELAVRTDLADRRLVAIEVEGIELRRVLRAVWAPERPLAGPAAELLAVTRRHRPDLAPGAASGAVPA</sequence>
<comment type="similarity">
    <text evidence="1">Belongs to the LysR transcriptional regulatory family.</text>
</comment>
<keyword evidence="2" id="KW-0805">Transcription regulation</keyword>
<evidence type="ECO:0000256" key="3">
    <source>
        <dbReference type="ARBA" id="ARBA00023125"/>
    </source>
</evidence>
<accession>A0A4R4TH30</accession>
<protein>
    <submittedName>
        <fullName evidence="6">LysR family transcriptional regulator</fullName>
    </submittedName>
</protein>
<dbReference type="InterPro" id="IPR000847">
    <property type="entry name" value="LysR_HTH_N"/>
</dbReference>
<proteinExistence type="inferred from homology"/>
<dbReference type="GO" id="GO:0000976">
    <property type="term" value="F:transcription cis-regulatory region binding"/>
    <property type="evidence" value="ECO:0007669"/>
    <property type="project" value="TreeGrafter"/>
</dbReference>
<comment type="caution">
    <text evidence="6">The sequence shown here is derived from an EMBL/GenBank/DDBJ whole genome shotgun (WGS) entry which is preliminary data.</text>
</comment>
<dbReference type="Pfam" id="PF03466">
    <property type="entry name" value="LysR_substrate"/>
    <property type="match status" value="1"/>
</dbReference>
<evidence type="ECO:0000259" key="5">
    <source>
        <dbReference type="PROSITE" id="PS50931"/>
    </source>
</evidence>
<dbReference type="Gene3D" id="1.10.10.10">
    <property type="entry name" value="Winged helix-like DNA-binding domain superfamily/Winged helix DNA-binding domain"/>
    <property type="match status" value="1"/>
</dbReference>
<dbReference type="OrthoDB" id="9808620at2"/>
<dbReference type="AlphaFoldDB" id="A0A4R4TH30"/>
<dbReference type="RefSeq" id="WP_132818779.1">
    <property type="nucleotide sequence ID" value="NZ_SMKI01000156.1"/>
</dbReference>